<feature type="compositionally biased region" description="Basic and acidic residues" evidence="1">
    <location>
        <begin position="158"/>
        <end position="167"/>
    </location>
</feature>
<evidence type="ECO:0000256" key="2">
    <source>
        <dbReference type="SAM" id="SignalP"/>
    </source>
</evidence>
<dbReference type="SUPFAM" id="SSF46626">
    <property type="entry name" value="Cytochrome c"/>
    <property type="match status" value="1"/>
</dbReference>
<dbReference type="InterPro" id="IPR022411">
    <property type="entry name" value="C-typ_cyt_methanol_metab-rel"/>
</dbReference>
<dbReference type="Gene3D" id="1.10.760.10">
    <property type="entry name" value="Cytochrome c-like domain"/>
    <property type="match status" value="1"/>
</dbReference>
<dbReference type="RefSeq" id="WP_142894035.1">
    <property type="nucleotide sequence ID" value="NZ_ML660052.1"/>
</dbReference>
<dbReference type="GO" id="GO:0009055">
    <property type="term" value="F:electron transfer activity"/>
    <property type="evidence" value="ECO:0007669"/>
    <property type="project" value="InterPro"/>
</dbReference>
<accession>A0A545U0W5</accession>
<dbReference type="InterPro" id="IPR036909">
    <property type="entry name" value="Cyt_c-like_dom_sf"/>
</dbReference>
<reference evidence="3 4" key="1">
    <citation type="submission" date="2019-06" db="EMBL/GenBank/DDBJ databases">
        <title>Whole genome sequence for Rhodospirillaceae sp. R148.</title>
        <authorList>
            <person name="Wang G."/>
        </authorList>
    </citation>
    <scope>NUCLEOTIDE SEQUENCE [LARGE SCALE GENOMIC DNA]</scope>
    <source>
        <strain evidence="3 4">R148</strain>
    </source>
</reference>
<dbReference type="NCBIfam" id="TIGR03874">
    <property type="entry name" value="4cys_cytochr"/>
    <property type="match status" value="1"/>
</dbReference>
<gene>
    <name evidence="3" type="ORF">FKG95_00425</name>
</gene>
<dbReference type="Proteomes" id="UP000315252">
    <property type="component" value="Unassembled WGS sequence"/>
</dbReference>
<evidence type="ECO:0000256" key="1">
    <source>
        <dbReference type="SAM" id="MobiDB-lite"/>
    </source>
</evidence>
<protein>
    <submittedName>
        <fullName evidence="3">C-type cytochrome, methanol metabolism-related</fullName>
    </submittedName>
</protein>
<feature type="region of interest" description="Disordered" evidence="1">
    <location>
        <begin position="147"/>
        <end position="173"/>
    </location>
</feature>
<feature type="chain" id="PRO_5021834050" evidence="2">
    <location>
        <begin position="25"/>
        <end position="173"/>
    </location>
</feature>
<proteinExistence type="predicted"/>
<dbReference type="EMBL" id="VHSH01000001">
    <property type="protein sequence ID" value="TQV83105.1"/>
    <property type="molecule type" value="Genomic_DNA"/>
</dbReference>
<name>A0A545U0W5_9PROT</name>
<keyword evidence="2" id="KW-0732">Signal</keyword>
<sequence length="173" mass="19643">MKLRQPWTLMFVLPLLSWSVATHSGEAQSSEIASSEDGKYFDKDDNPIYKIDEDGTVDWFTYSGFRRYHSECHVCHGPDALGSSFAPGLTESLKTMDYEGFMEVVINGREKIGASENSKMPSFGLNRNVICYLDDIYVYVKARSDDALPRGRPKKREAKTDATREYENSCLED</sequence>
<feature type="signal peptide" evidence="2">
    <location>
        <begin position="1"/>
        <end position="24"/>
    </location>
</feature>
<dbReference type="OrthoDB" id="5770300at2"/>
<evidence type="ECO:0000313" key="3">
    <source>
        <dbReference type="EMBL" id="TQV83105.1"/>
    </source>
</evidence>
<comment type="caution">
    <text evidence="3">The sequence shown here is derived from an EMBL/GenBank/DDBJ whole genome shotgun (WGS) entry which is preliminary data.</text>
</comment>
<dbReference type="AlphaFoldDB" id="A0A545U0W5"/>
<keyword evidence="4" id="KW-1185">Reference proteome</keyword>
<organism evidence="3 4">
    <name type="scientific">Denitrobaculum tricleocarpae</name>
    <dbReference type="NCBI Taxonomy" id="2591009"/>
    <lineage>
        <taxon>Bacteria</taxon>
        <taxon>Pseudomonadati</taxon>
        <taxon>Pseudomonadota</taxon>
        <taxon>Alphaproteobacteria</taxon>
        <taxon>Rhodospirillales</taxon>
        <taxon>Rhodospirillaceae</taxon>
        <taxon>Denitrobaculum</taxon>
    </lineage>
</organism>
<dbReference type="GO" id="GO:0020037">
    <property type="term" value="F:heme binding"/>
    <property type="evidence" value="ECO:0007669"/>
    <property type="project" value="InterPro"/>
</dbReference>
<evidence type="ECO:0000313" key="4">
    <source>
        <dbReference type="Proteomes" id="UP000315252"/>
    </source>
</evidence>